<dbReference type="AlphaFoldDB" id="A0A2P6MG52"/>
<keyword evidence="3" id="KW-1185">Reference proteome</keyword>
<comment type="caution">
    <text evidence="2">The sequence shown here is derived from an EMBL/GenBank/DDBJ whole genome shotgun (WGS) entry which is preliminary data.</text>
</comment>
<name>A0A2P6MG52_ALKUR</name>
<evidence type="ECO:0000256" key="1">
    <source>
        <dbReference type="ARBA" id="ARBA00023121"/>
    </source>
</evidence>
<keyword evidence="1" id="KW-0446">Lipid-binding</keyword>
<dbReference type="SUPFAM" id="SSF82549">
    <property type="entry name" value="DAK1/DegV-like"/>
    <property type="match status" value="1"/>
</dbReference>
<dbReference type="RefSeq" id="WP_105959468.1">
    <property type="nucleotide sequence ID" value="NZ_PVNS01000009.1"/>
</dbReference>
<evidence type="ECO:0000313" key="2">
    <source>
        <dbReference type="EMBL" id="PRO65268.1"/>
    </source>
</evidence>
<evidence type="ECO:0000313" key="3">
    <source>
        <dbReference type="Proteomes" id="UP000243650"/>
    </source>
</evidence>
<dbReference type="Gene3D" id="3.40.50.10170">
    <property type="match status" value="1"/>
</dbReference>
<proteinExistence type="predicted"/>
<protein>
    <submittedName>
        <fullName evidence="2">DegV family protein</fullName>
    </submittedName>
</protein>
<accession>A0A2P6MG52</accession>
<reference evidence="2 3" key="1">
    <citation type="submission" date="2018-03" db="EMBL/GenBank/DDBJ databases">
        <title>Bacillus urumqiensis sp. nov., a moderately haloalkaliphilic bacterium isolated from a salt lake.</title>
        <authorList>
            <person name="Zhao B."/>
            <person name="Liao Z."/>
        </authorList>
    </citation>
    <scope>NUCLEOTIDE SEQUENCE [LARGE SCALE GENOMIC DNA]</scope>
    <source>
        <strain evidence="2 3">BZ-SZ-XJ18</strain>
    </source>
</reference>
<dbReference type="Gene3D" id="3.30.1180.10">
    <property type="match status" value="1"/>
</dbReference>
<dbReference type="PROSITE" id="PS51482">
    <property type="entry name" value="DEGV"/>
    <property type="match status" value="1"/>
</dbReference>
<dbReference type="PANTHER" id="PTHR33434:SF2">
    <property type="entry name" value="FATTY ACID-BINDING PROTEIN TM_1468"/>
    <property type="match status" value="1"/>
</dbReference>
<dbReference type="InterPro" id="IPR003797">
    <property type="entry name" value="DegV"/>
</dbReference>
<dbReference type="OrthoDB" id="9780660at2"/>
<dbReference type="Pfam" id="PF02645">
    <property type="entry name" value="DegV"/>
    <property type="match status" value="1"/>
</dbReference>
<sequence>MGRIVIVTDSTADIPEALANELGIKVVPLKVHFGEDTYEDGVDLTSSQFYEKLSASETIPTTSQPTPGQFEEVYQELNEDGVEQILSIHLSSKLSGTYQSAYIAQQTLGDSVPVEVIDSRRASYAIGIIAAEAARMAAQGESLESIRQRIDEMLEDTTVFFMVDTLEYLQKNGRIGKASALVGSLLKIKPILSLNEAGEVYPFEKVRGSRKAAEKIVSEFRNRFNGRPVHVGISHAQAPAEASAFMDRMKESFDVQQEVITDIGPVIGTHVGPGTVSISVAPAARKN</sequence>
<dbReference type="GO" id="GO:0008289">
    <property type="term" value="F:lipid binding"/>
    <property type="evidence" value="ECO:0007669"/>
    <property type="project" value="UniProtKB-KW"/>
</dbReference>
<dbReference type="Proteomes" id="UP000243650">
    <property type="component" value="Unassembled WGS sequence"/>
</dbReference>
<dbReference type="EMBL" id="PVNS01000009">
    <property type="protein sequence ID" value="PRO65268.1"/>
    <property type="molecule type" value="Genomic_DNA"/>
</dbReference>
<organism evidence="2 3">
    <name type="scientific">Alkalicoccus urumqiensis</name>
    <name type="common">Bacillus urumqiensis</name>
    <dbReference type="NCBI Taxonomy" id="1548213"/>
    <lineage>
        <taxon>Bacteria</taxon>
        <taxon>Bacillati</taxon>
        <taxon>Bacillota</taxon>
        <taxon>Bacilli</taxon>
        <taxon>Bacillales</taxon>
        <taxon>Bacillaceae</taxon>
        <taxon>Alkalicoccus</taxon>
    </lineage>
</organism>
<dbReference type="InterPro" id="IPR050270">
    <property type="entry name" value="DegV_domain_contain"/>
</dbReference>
<dbReference type="NCBIfam" id="TIGR00762">
    <property type="entry name" value="DegV"/>
    <property type="match status" value="1"/>
</dbReference>
<dbReference type="InterPro" id="IPR043168">
    <property type="entry name" value="DegV_C"/>
</dbReference>
<gene>
    <name evidence="2" type="ORF">C6I21_10730</name>
</gene>
<dbReference type="PANTHER" id="PTHR33434">
    <property type="entry name" value="DEGV DOMAIN-CONTAINING PROTEIN DR_1986-RELATED"/>
    <property type="match status" value="1"/>
</dbReference>